<name>X1L942_9ZZZZ</name>
<evidence type="ECO:0000256" key="4">
    <source>
        <dbReference type="ARBA" id="ARBA00023004"/>
    </source>
</evidence>
<dbReference type="Pfam" id="PF02754">
    <property type="entry name" value="CCG"/>
    <property type="match status" value="1"/>
</dbReference>
<dbReference type="InterPro" id="IPR004017">
    <property type="entry name" value="Cys_rich_dom"/>
</dbReference>
<organism evidence="7">
    <name type="scientific">marine sediment metagenome</name>
    <dbReference type="NCBI Taxonomy" id="412755"/>
    <lineage>
        <taxon>unclassified sequences</taxon>
        <taxon>metagenomes</taxon>
        <taxon>ecological metagenomes</taxon>
    </lineage>
</organism>
<evidence type="ECO:0000256" key="3">
    <source>
        <dbReference type="ARBA" id="ARBA00023002"/>
    </source>
</evidence>
<dbReference type="InterPro" id="IPR036291">
    <property type="entry name" value="NAD(P)-bd_dom_sf"/>
</dbReference>
<accession>X1L942</accession>
<keyword evidence="3" id="KW-0560">Oxidoreductase</keyword>
<sequence length="264" mass="29062">SAIVAKTLEVARKHGFSDLSGKKIICLGGTGPVGQISALIASKLNAKVVITSRREQFVKELAKNLTKKAGRGAIKIVGEPANSDEQYLKIVKDADIIWSVGKAGVQIISKKLMNQLPPKKIVVDINLVPPYGIEGMKPDYYNTEFYPGIYAIGALNIGRLSNVYDAPRELLSKIPFIELIEMESNKKDALCCGVSAYISCNEYSKEIQATRIKEAIDTGAEYLIVSCPKCLAHFNCYLNEEKELKNKFKVVDLTSFIGKLLFLN</sequence>
<comment type="caution">
    <text evidence="7">The sequence shown here is derived from an EMBL/GenBank/DDBJ whole genome shotgun (WGS) entry which is preliminary data.</text>
</comment>
<evidence type="ECO:0000313" key="7">
    <source>
        <dbReference type="EMBL" id="GAI15847.1"/>
    </source>
</evidence>
<dbReference type="SUPFAM" id="SSF51735">
    <property type="entry name" value="NAD(P)-binding Rossmann-fold domains"/>
    <property type="match status" value="1"/>
</dbReference>
<dbReference type="GO" id="GO:0051539">
    <property type="term" value="F:4 iron, 4 sulfur cluster binding"/>
    <property type="evidence" value="ECO:0007669"/>
    <property type="project" value="UniProtKB-KW"/>
</dbReference>
<dbReference type="InterPro" id="IPR051460">
    <property type="entry name" value="HdrC_iron-sulfur_subunit"/>
</dbReference>
<feature type="domain" description="Cysteine-rich" evidence="6">
    <location>
        <begin position="164"/>
        <end position="234"/>
    </location>
</feature>
<keyword evidence="1" id="KW-0004">4Fe-4S</keyword>
<evidence type="ECO:0000256" key="5">
    <source>
        <dbReference type="ARBA" id="ARBA00023014"/>
    </source>
</evidence>
<evidence type="ECO:0000259" key="6">
    <source>
        <dbReference type="Pfam" id="PF02754"/>
    </source>
</evidence>
<keyword evidence="4" id="KW-0408">Iron</keyword>
<keyword evidence="2" id="KW-0479">Metal-binding</keyword>
<dbReference type="AlphaFoldDB" id="X1L942"/>
<dbReference type="GO" id="GO:0005886">
    <property type="term" value="C:plasma membrane"/>
    <property type="evidence" value="ECO:0007669"/>
    <property type="project" value="TreeGrafter"/>
</dbReference>
<dbReference type="PANTHER" id="PTHR43255:SF1">
    <property type="entry name" value="IRON-SULFUR-BINDING OXIDOREDUCTASE FADF-RELATED"/>
    <property type="match status" value="1"/>
</dbReference>
<dbReference type="GO" id="GO:0046872">
    <property type="term" value="F:metal ion binding"/>
    <property type="evidence" value="ECO:0007669"/>
    <property type="project" value="UniProtKB-KW"/>
</dbReference>
<dbReference type="Gene3D" id="3.40.50.720">
    <property type="entry name" value="NAD(P)-binding Rossmann-like Domain"/>
    <property type="match status" value="1"/>
</dbReference>
<dbReference type="PANTHER" id="PTHR43255">
    <property type="entry name" value="IRON-SULFUR-BINDING OXIDOREDUCTASE FADF-RELATED-RELATED"/>
    <property type="match status" value="1"/>
</dbReference>
<evidence type="ECO:0000256" key="2">
    <source>
        <dbReference type="ARBA" id="ARBA00022723"/>
    </source>
</evidence>
<feature type="non-terminal residue" evidence="7">
    <location>
        <position position="1"/>
    </location>
</feature>
<reference evidence="7" key="1">
    <citation type="journal article" date="2014" name="Front. Microbiol.">
        <title>High frequency of phylogenetically diverse reductive dehalogenase-homologous genes in deep subseafloor sedimentary metagenomes.</title>
        <authorList>
            <person name="Kawai M."/>
            <person name="Futagami T."/>
            <person name="Toyoda A."/>
            <person name="Takaki Y."/>
            <person name="Nishi S."/>
            <person name="Hori S."/>
            <person name="Arai W."/>
            <person name="Tsubouchi T."/>
            <person name="Morono Y."/>
            <person name="Uchiyama I."/>
            <person name="Ito T."/>
            <person name="Fujiyama A."/>
            <person name="Inagaki F."/>
            <person name="Takami H."/>
        </authorList>
    </citation>
    <scope>NUCLEOTIDE SEQUENCE</scope>
    <source>
        <strain evidence="7">Expedition CK06-06</strain>
    </source>
</reference>
<keyword evidence="5" id="KW-0411">Iron-sulfur</keyword>
<dbReference type="EMBL" id="BARV01006675">
    <property type="protein sequence ID" value="GAI15847.1"/>
    <property type="molecule type" value="Genomic_DNA"/>
</dbReference>
<proteinExistence type="predicted"/>
<evidence type="ECO:0000256" key="1">
    <source>
        <dbReference type="ARBA" id="ARBA00022485"/>
    </source>
</evidence>
<protein>
    <recommendedName>
        <fullName evidence="6">Cysteine-rich domain-containing protein</fullName>
    </recommendedName>
</protein>
<dbReference type="GO" id="GO:0016491">
    <property type="term" value="F:oxidoreductase activity"/>
    <property type="evidence" value="ECO:0007669"/>
    <property type="project" value="UniProtKB-KW"/>
</dbReference>
<gene>
    <name evidence="7" type="ORF">S06H3_13671</name>
</gene>